<dbReference type="RefSeq" id="WP_070778599.1">
    <property type="nucleotide sequence ID" value="NZ_CP066065.1"/>
</dbReference>
<accession>A0AAP9Y7X8</accession>
<dbReference type="CDD" id="cd02612">
    <property type="entry name" value="HAD_PGPPase"/>
    <property type="match status" value="1"/>
</dbReference>
<dbReference type="InterPro" id="IPR050582">
    <property type="entry name" value="HAD-like_SerB"/>
</dbReference>
<evidence type="ECO:0000256" key="4">
    <source>
        <dbReference type="ARBA" id="ARBA00022842"/>
    </source>
</evidence>
<dbReference type="AlphaFoldDB" id="A0AAP9Y7X8"/>
<keyword evidence="2" id="KW-0479">Metal-binding</keyword>
<keyword evidence="5" id="KW-0812">Transmembrane</keyword>
<keyword evidence="5" id="KW-1133">Transmembrane helix</keyword>
<dbReference type="Gene3D" id="1.20.1440.100">
    <property type="entry name" value="SG protein - dephosphorylation function"/>
    <property type="match status" value="1"/>
</dbReference>
<dbReference type="PANTHER" id="PTHR43344:SF13">
    <property type="entry name" value="PHOSPHATASE RV3661-RELATED"/>
    <property type="match status" value="1"/>
</dbReference>
<dbReference type="Proteomes" id="UP000595220">
    <property type="component" value="Chromosome"/>
</dbReference>
<evidence type="ECO:0000313" key="6">
    <source>
        <dbReference type="EMBL" id="QQC43535.1"/>
    </source>
</evidence>
<evidence type="ECO:0000256" key="2">
    <source>
        <dbReference type="ARBA" id="ARBA00022723"/>
    </source>
</evidence>
<protein>
    <submittedName>
        <fullName evidence="6">HAD-IB family hydrolase</fullName>
    </submittedName>
</protein>
<keyword evidence="4" id="KW-0460">Magnesium</keyword>
<dbReference type="InterPro" id="IPR006385">
    <property type="entry name" value="HAD_hydro_SerB1"/>
</dbReference>
<dbReference type="GO" id="GO:0046872">
    <property type="term" value="F:metal ion binding"/>
    <property type="evidence" value="ECO:0007669"/>
    <property type="project" value="UniProtKB-KW"/>
</dbReference>
<evidence type="ECO:0000313" key="7">
    <source>
        <dbReference type="Proteomes" id="UP000595220"/>
    </source>
</evidence>
<dbReference type="GO" id="GO:0016787">
    <property type="term" value="F:hydrolase activity"/>
    <property type="evidence" value="ECO:0007669"/>
    <property type="project" value="UniProtKB-KW"/>
</dbReference>
<keyword evidence="7" id="KW-1185">Reference proteome</keyword>
<sequence length="279" mass="30096">MVRAAFFDLDKTILDTSSNVALSGPFIEAGLMNRRTAVASVLVQLPYLLAGADESRMEQMAEAMGKMGRGWDAAFLETTVEDALERTIEPVCYAQALQRIERHKRAGDVVVIASASVEQVVRPIAKMLGADEVLASQAAIDADGCFTGEIVHFNQAQGKADACEALARARGWDLSQCYAYSDSISDAPLLRLVGHPFAVNPDRALRELAEREGWPTLTFMSTVRVLPRHVPTPAKVALPFVAGVAVGVLACALLRRRARPYPSLPACTCRATSRPTCAP</sequence>
<feature type="transmembrane region" description="Helical" evidence="5">
    <location>
        <begin position="236"/>
        <end position="254"/>
    </location>
</feature>
<gene>
    <name evidence="6" type="ORF">I6H42_07025</name>
</gene>
<keyword evidence="3 6" id="KW-0378">Hydrolase</keyword>
<comment type="similarity">
    <text evidence="1">Belongs to the HAD-like hydrolase superfamily. SerB family.</text>
</comment>
<dbReference type="NCBIfam" id="TIGR01490">
    <property type="entry name" value="HAD-SF-IB-hyp1"/>
    <property type="match status" value="1"/>
</dbReference>
<name>A0AAP9Y7X8_9ACTO</name>
<dbReference type="InterPro" id="IPR023214">
    <property type="entry name" value="HAD_sf"/>
</dbReference>
<evidence type="ECO:0000256" key="5">
    <source>
        <dbReference type="SAM" id="Phobius"/>
    </source>
</evidence>
<dbReference type="EMBL" id="CP066065">
    <property type="protein sequence ID" value="QQC43535.1"/>
    <property type="molecule type" value="Genomic_DNA"/>
</dbReference>
<dbReference type="Pfam" id="PF12710">
    <property type="entry name" value="HAD"/>
    <property type="match status" value="1"/>
</dbReference>
<dbReference type="NCBIfam" id="TIGR01488">
    <property type="entry name" value="HAD-SF-IB"/>
    <property type="match status" value="1"/>
</dbReference>
<dbReference type="InterPro" id="IPR036412">
    <property type="entry name" value="HAD-like_sf"/>
</dbReference>
<keyword evidence="5" id="KW-0472">Membrane</keyword>
<dbReference type="Gene3D" id="3.40.50.1000">
    <property type="entry name" value="HAD superfamily/HAD-like"/>
    <property type="match status" value="1"/>
</dbReference>
<proteinExistence type="inferred from homology"/>
<reference evidence="6 7" key="1">
    <citation type="submission" date="2020-12" db="EMBL/GenBank/DDBJ databases">
        <title>FDA dAtabase for Regulatory Grade micrObial Sequences (FDA-ARGOS): Supporting development and validation of Infectious Disease Dx tests.</title>
        <authorList>
            <person name="Sproer C."/>
            <person name="Gronow S."/>
            <person name="Severitt S."/>
            <person name="Schroder I."/>
            <person name="Tallon L."/>
            <person name="Sadzewicz L."/>
            <person name="Zhao X."/>
            <person name="Boylan J."/>
            <person name="Ott S."/>
            <person name="Bowen H."/>
            <person name="Vavikolanu K."/>
            <person name="Mehta A."/>
            <person name="Aluvathingal J."/>
            <person name="Nadendla S."/>
            <person name="Lowell S."/>
            <person name="Myers T."/>
            <person name="Yan Y."/>
            <person name="Sichtig H."/>
        </authorList>
    </citation>
    <scope>NUCLEOTIDE SEQUENCE [LARGE SCALE GENOMIC DNA]</scope>
    <source>
        <strain evidence="6 7">FDAARGOS_985</strain>
    </source>
</reference>
<dbReference type="PANTHER" id="PTHR43344">
    <property type="entry name" value="PHOSPHOSERINE PHOSPHATASE"/>
    <property type="match status" value="1"/>
</dbReference>
<organism evidence="6 7">
    <name type="scientific">Schaalia meyeri</name>
    <dbReference type="NCBI Taxonomy" id="52773"/>
    <lineage>
        <taxon>Bacteria</taxon>
        <taxon>Bacillati</taxon>
        <taxon>Actinomycetota</taxon>
        <taxon>Actinomycetes</taxon>
        <taxon>Actinomycetales</taxon>
        <taxon>Actinomycetaceae</taxon>
        <taxon>Schaalia</taxon>
    </lineage>
</organism>
<evidence type="ECO:0000256" key="3">
    <source>
        <dbReference type="ARBA" id="ARBA00022801"/>
    </source>
</evidence>
<dbReference type="SUPFAM" id="SSF56784">
    <property type="entry name" value="HAD-like"/>
    <property type="match status" value="1"/>
</dbReference>
<evidence type="ECO:0000256" key="1">
    <source>
        <dbReference type="ARBA" id="ARBA00009184"/>
    </source>
</evidence>